<evidence type="ECO:0000313" key="2">
    <source>
        <dbReference type="Proteomes" id="UP000460318"/>
    </source>
</evidence>
<protein>
    <submittedName>
        <fullName evidence="1">Uncharacterized protein</fullName>
    </submittedName>
</protein>
<gene>
    <name evidence="1" type="ORF">GRF59_01955</name>
</gene>
<dbReference type="RefSeq" id="WP_160495989.1">
    <property type="nucleotide sequence ID" value="NZ_WUBI01000001.1"/>
</dbReference>
<name>A0A7X3LGD3_9BACL</name>
<organism evidence="1 2">
    <name type="scientific">Paenibacillus dendrobii</name>
    <dbReference type="NCBI Taxonomy" id="2691084"/>
    <lineage>
        <taxon>Bacteria</taxon>
        <taxon>Bacillati</taxon>
        <taxon>Bacillota</taxon>
        <taxon>Bacilli</taxon>
        <taxon>Bacillales</taxon>
        <taxon>Paenibacillaceae</taxon>
        <taxon>Paenibacillus</taxon>
    </lineage>
</organism>
<evidence type="ECO:0000313" key="1">
    <source>
        <dbReference type="EMBL" id="MWV42383.1"/>
    </source>
</evidence>
<sequence>MDFQIVKADMKQDEDKHYLGHVTFTLSGHKAEYEITLFSKKGKEWDYSLNFAGESGNEEEFLKADEQLEENDDLFDALVDAALETMEQ</sequence>
<dbReference type="EMBL" id="WUBI01000001">
    <property type="protein sequence ID" value="MWV42383.1"/>
    <property type="molecule type" value="Genomic_DNA"/>
</dbReference>
<proteinExistence type="predicted"/>
<dbReference type="AlphaFoldDB" id="A0A7X3LGD3"/>
<comment type="caution">
    <text evidence="1">The sequence shown here is derived from an EMBL/GenBank/DDBJ whole genome shotgun (WGS) entry which is preliminary data.</text>
</comment>
<dbReference type="Proteomes" id="UP000460318">
    <property type="component" value="Unassembled WGS sequence"/>
</dbReference>
<keyword evidence="2" id="KW-1185">Reference proteome</keyword>
<reference evidence="1 2" key="1">
    <citation type="submission" date="2019-12" db="EMBL/GenBank/DDBJ databases">
        <title>Paenibacillus sp. nov., an endophytic bacterium isolated from the stem of Dendrobium.</title>
        <authorList>
            <person name="Zhao R."/>
        </authorList>
    </citation>
    <scope>NUCLEOTIDE SEQUENCE [LARGE SCALE GENOMIC DNA]</scope>
    <source>
        <strain evidence="1 2">HJL G12</strain>
    </source>
</reference>
<accession>A0A7X3LGD3</accession>